<feature type="compositionally biased region" description="Low complexity" evidence="9">
    <location>
        <begin position="1056"/>
        <end position="1069"/>
    </location>
</feature>
<feature type="region of interest" description="Disordered" evidence="9">
    <location>
        <begin position="1"/>
        <end position="69"/>
    </location>
</feature>
<evidence type="ECO:0000313" key="13">
    <source>
        <dbReference type="Proteomes" id="UP000002640"/>
    </source>
</evidence>
<feature type="region of interest" description="Disordered" evidence="9">
    <location>
        <begin position="947"/>
        <end position="980"/>
    </location>
</feature>
<dbReference type="InParanoid" id="G5AGG7"/>
<feature type="compositionally biased region" description="Acidic residues" evidence="9">
    <location>
        <begin position="139"/>
        <end position="158"/>
    </location>
</feature>
<dbReference type="PANTHER" id="PTHR12271">
    <property type="entry name" value="POLY A POLYMERASE CID PAP -RELATED"/>
    <property type="match status" value="1"/>
</dbReference>
<feature type="region of interest" description="Disordered" evidence="9">
    <location>
        <begin position="245"/>
        <end position="288"/>
    </location>
</feature>
<evidence type="ECO:0000256" key="8">
    <source>
        <dbReference type="SAM" id="Coils"/>
    </source>
</evidence>
<feature type="region of interest" description="Disordered" evidence="9">
    <location>
        <begin position="790"/>
        <end position="839"/>
    </location>
</feature>
<organism evidence="12 13">
    <name type="scientific">Phytophthora sojae (strain P6497)</name>
    <name type="common">Soybean stem and root rot agent</name>
    <name type="synonym">Phytophthora megasperma f. sp. glycines</name>
    <dbReference type="NCBI Taxonomy" id="1094619"/>
    <lineage>
        <taxon>Eukaryota</taxon>
        <taxon>Sar</taxon>
        <taxon>Stramenopiles</taxon>
        <taxon>Oomycota</taxon>
        <taxon>Peronosporomycetes</taxon>
        <taxon>Peronosporales</taxon>
        <taxon>Peronosporaceae</taxon>
        <taxon>Phytophthora</taxon>
    </lineage>
</organism>
<evidence type="ECO:0000313" key="12">
    <source>
        <dbReference type="EMBL" id="EGZ05407.1"/>
    </source>
</evidence>
<feature type="compositionally biased region" description="Low complexity" evidence="9">
    <location>
        <begin position="790"/>
        <end position="804"/>
    </location>
</feature>
<feature type="domain" description="Poly(A) RNA polymerase mitochondrial-like central palm" evidence="11">
    <location>
        <begin position="334"/>
        <end position="424"/>
    </location>
</feature>
<evidence type="ECO:0000259" key="10">
    <source>
        <dbReference type="Pfam" id="PF03828"/>
    </source>
</evidence>
<dbReference type="Pfam" id="PF03828">
    <property type="entry name" value="PAP_assoc"/>
    <property type="match status" value="1"/>
</dbReference>
<feature type="compositionally biased region" description="Basic residues" evidence="9">
    <location>
        <begin position="273"/>
        <end position="285"/>
    </location>
</feature>
<dbReference type="InterPro" id="IPR054708">
    <property type="entry name" value="MTPAP-like_central"/>
</dbReference>
<evidence type="ECO:0000256" key="5">
    <source>
        <dbReference type="ARBA" id="ARBA00022679"/>
    </source>
</evidence>
<dbReference type="KEGG" id="psoj:PHYSODRAFT_533748"/>
<dbReference type="GO" id="GO:0005737">
    <property type="term" value="C:cytoplasm"/>
    <property type="evidence" value="ECO:0007669"/>
    <property type="project" value="UniProtKB-SubCell"/>
</dbReference>
<feature type="coiled-coil region" evidence="8">
    <location>
        <begin position="438"/>
        <end position="465"/>
    </location>
</feature>
<dbReference type="Gene3D" id="3.30.460.10">
    <property type="entry name" value="Beta Polymerase, domain 2"/>
    <property type="match status" value="2"/>
</dbReference>
<dbReference type="InterPro" id="IPR043519">
    <property type="entry name" value="NT_sf"/>
</dbReference>
<feature type="domain" description="PAP-associated" evidence="10">
    <location>
        <begin position="689"/>
        <end position="745"/>
    </location>
</feature>
<dbReference type="GO" id="GO:0031123">
    <property type="term" value="P:RNA 3'-end processing"/>
    <property type="evidence" value="ECO:0007669"/>
    <property type="project" value="TreeGrafter"/>
</dbReference>
<evidence type="ECO:0000256" key="9">
    <source>
        <dbReference type="SAM" id="MobiDB-lite"/>
    </source>
</evidence>
<keyword evidence="8" id="KW-0175">Coiled coil</keyword>
<feature type="compositionally biased region" description="Basic residues" evidence="9">
    <location>
        <begin position="1084"/>
        <end position="1100"/>
    </location>
</feature>
<evidence type="ECO:0000256" key="4">
    <source>
        <dbReference type="ARBA" id="ARBA00022490"/>
    </source>
</evidence>
<dbReference type="OMA" id="WRHCEVI"/>
<comment type="cofactor">
    <cofactor evidence="2">
        <name>Mg(2+)</name>
        <dbReference type="ChEBI" id="CHEBI:18420"/>
    </cofactor>
</comment>
<feature type="region of interest" description="Disordered" evidence="9">
    <location>
        <begin position="130"/>
        <end position="163"/>
    </location>
</feature>
<dbReference type="PANTHER" id="PTHR12271:SF40">
    <property type="entry name" value="POLY(A) RNA POLYMERASE GLD2"/>
    <property type="match status" value="1"/>
</dbReference>
<evidence type="ECO:0000256" key="6">
    <source>
        <dbReference type="ARBA" id="ARBA00022723"/>
    </source>
</evidence>
<dbReference type="GO" id="GO:0016779">
    <property type="term" value="F:nucleotidyltransferase activity"/>
    <property type="evidence" value="ECO:0007669"/>
    <property type="project" value="TreeGrafter"/>
</dbReference>
<keyword evidence="5" id="KW-0808">Transferase</keyword>
<evidence type="ECO:0000256" key="1">
    <source>
        <dbReference type="ARBA" id="ARBA00001936"/>
    </source>
</evidence>
<protein>
    <submittedName>
        <fullName evidence="12">Uncharacterized protein</fullName>
    </submittedName>
</protein>
<dbReference type="SUPFAM" id="SSF81301">
    <property type="entry name" value="Nucleotidyltransferase"/>
    <property type="match status" value="1"/>
</dbReference>
<feature type="compositionally biased region" description="Low complexity" evidence="9">
    <location>
        <begin position="1"/>
        <end position="24"/>
    </location>
</feature>
<dbReference type="SUPFAM" id="SSF81631">
    <property type="entry name" value="PAP/OAS1 substrate-binding domain"/>
    <property type="match status" value="1"/>
</dbReference>
<dbReference type="CDD" id="cd05402">
    <property type="entry name" value="NT_PAP_TUTase"/>
    <property type="match status" value="1"/>
</dbReference>
<dbReference type="GeneID" id="20661901"/>
<keyword evidence="6" id="KW-0479">Metal-binding</keyword>
<comment type="subcellular location">
    <subcellularLocation>
        <location evidence="3">Cytoplasm</location>
    </subcellularLocation>
</comment>
<proteinExistence type="predicted"/>
<feature type="region of interest" description="Disordered" evidence="9">
    <location>
        <begin position="995"/>
        <end position="1111"/>
    </location>
</feature>
<feature type="compositionally biased region" description="Polar residues" evidence="9">
    <location>
        <begin position="807"/>
        <end position="816"/>
    </location>
</feature>
<comment type="cofactor">
    <cofactor evidence="1">
        <name>Mn(2+)</name>
        <dbReference type="ChEBI" id="CHEBI:29035"/>
    </cofactor>
</comment>
<feature type="compositionally biased region" description="Low complexity" evidence="9">
    <location>
        <begin position="48"/>
        <end position="69"/>
    </location>
</feature>
<name>G5AGG7_PHYSP</name>
<evidence type="ECO:0000259" key="11">
    <source>
        <dbReference type="Pfam" id="PF22600"/>
    </source>
</evidence>
<dbReference type="AlphaFoldDB" id="G5AGG7"/>
<dbReference type="InterPro" id="IPR002058">
    <property type="entry name" value="PAP_assoc"/>
</dbReference>
<sequence length="1111" mass="123242">MDVSAPEAAAASARPRAQSRPSQQNKKPPHDAKPQSAPSQRKQKPQNARPKAAPKADASSSTASSAAAAAVGDYRDAPWFQAGEGDLVFAQWLLGRCNGVGDAVTPQSPEATQRMFALFKTQRRLRRELALGSKREVAGGDDDEDDEEEGGEEEDQEAETLREAEPLWPVQQIVEQVGDVLRPARLALQRQQREAERTNSKAEGALERIVVAEVVDNATELILSRATAEHEQLLKRWVEILREEENKGPEVSPEVEAVAAEEDGDEDAAAAQKSKKKEKKEKKKSKAAEDTACEQVQSFLMFLTESAQTQKQAGEAPVTATAALSDAEKTWTTELQRIVELSSIEPEEEARRLRVARDIQTVLRREVSKWRHCEVILFGSSLTHYGSRNSDLDMCLLPTGRSVGAQPKEVMGKRQLQQLIDGKAGDNGHAPTTDAEVAEQLRDLRAQVQKSIEKLTQALNTLDRSGKNGDKHVKQRRQLEFFDTQMRLLRNAIMAELTKLVGLVEPQNGSNGKSAHLKTIIAASRRRSDDLYLLRAILQRAAKCEVRHVIAGARVPIIRFLHTRSGREYECDLCFENVLATRNTPLLRAYASFDDRARALGLAVKHWAKQRSISDASMGFLSSYSFVLLSIYYLQVVHVLPNLQDPRLLETAQIRPDYYNDINIAFCEDRGIARAFHQPTSGVDASGLSLTTLLAGFFEFYATQFDFAKRVITVRSPEKPALKVAQWGTRKAKTWRMSIQDPLETGRDLGCVLQFKGQEKIIRELRRAHEMLARGESFSDDVCAVDKPAGKAGKANGKAKQGAGNESLKSSKQANGDATAAGAESCVPKQQQQSEKMKRSYVVTMQSADEELTKEVIETFFKDFHRSFRVGKVVEVSTSKTAADGEDESANKNKRWEVELLSQAQNCPRTLSLRTRIDWKAADGRVGRVWLHHQALFATPPCQKCLSPEHATGKCPPEDVAQEDGEEGAGETHVDLKIPQKNIRRHVLRLTLGGGHSAAATKKNDHRKSQQQRGPPQNSHQHDTKANPKRINNGKQAAGKREPRGNKKTEVERVNMRSVEVVEVVSSSSTPRIEGEGANSSKTPQRKKRWQQRVHRKRGGSKSESNNAAAD</sequence>
<feature type="compositionally biased region" description="Acidic residues" evidence="9">
    <location>
        <begin position="960"/>
        <end position="969"/>
    </location>
</feature>
<evidence type="ECO:0000256" key="2">
    <source>
        <dbReference type="ARBA" id="ARBA00001946"/>
    </source>
</evidence>
<dbReference type="GO" id="GO:0046872">
    <property type="term" value="F:metal ion binding"/>
    <property type="evidence" value="ECO:0007669"/>
    <property type="project" value="UniProtKB-KW"/>
</dbReference>
<dbReference type="EMBL" id="JH159166">
    <property type="protein sequence ID" value="EGZ05407.1"/>
    <property type="molecule type" value="Genomic_DNA"/>
</dbReference>
<dbReference type="Gene3D" id="1.10.1410.10">
    <property type="match status" value="1"/>
</dbReference>
<feature type="compositionally biased region" description="Basic and acidic residues" evidence="9">
    <location>
        <begin position="1039"/>
        <end position="1055"/>
    </location>
</feature>
<keyword evidence="13" id="KW-1185">Reference proteome</keyword>
<dbReference type="RefSeq" id="XP_009538938.1">
    <property type="nucleotide sequence ID" value="XM_009540643.1"/>
</dbReference>
<feature type="compositionally biased region" description="Acidic residues" evidence="9">
    <location>
        <begin position="259"/>
        <end position="268"/>
    </location>
</feature>
<evidence type="ECO:0000256" key="3">
    <source>
        <dbReference type="ARBA" id="ARBA00004496"/>
    </source>
</evidence>
<dbReference type="Proteomes" id="UP000002640">
    <property type="component" value="Unassembled WGS sequence"/>
</dbReference>
<evidence type="ECO:0000256" key="7">
    <source>
        <dbReference type="ARBA" id="ARBA00022842"/>
    </source>
</evidence>
<gene>
    <name evidence="12" type="ORF">PHYSODRAFT_533748</name>
</gene>
<reference evidence="12 13" key="1">
    <citation type="journal article" date="2006" name="Science">
        <title>Phytophthora genome sequences uncover evolutionary origins and mechanisms of pathogenesis.</title>
        <authorList>
            <person name="Tyler B.M."/>
            <person name="Tripathy S."/>
            <person name="Zhang X."/>
            <person name="Dehal P."/>
            <person name="Jiang R.H."/>
            <person name="Aerts A."/>
            <person name="Arredondo F.D."/>
            <person name="Baxter L."/>
            <person name="Bensasson D."/>
            <person name="Beynon J.L."/>
            <person name="Chapman J."/>
            <person name="Damasceno C.M."/>
            <person name="Dorrance A.E."/>
            <person name="Dou D."/>
            <person name="Dickerman A.W."/>
            <person name="Dubchak I.L."/>
            <person name="Garbelotto M."/>
            <person name="Gijzen M."/>
            <person name="Gordon S.G."/>
            <person name="Govers F."/>
            <person name="Grunwald N.J."/>
            <person name="Huang W."/>
            <person name="Ivors K.L."/>
            <person name="Jones R.W."/>
            <person name="Kamoun S."/>
            <person name="Krampis K."/>
            <person name="Lamour K.H."/>
            <person name="Lee M.K."/>
            <person name="McDonald W.H."/>
            <person name="Medina M."/>
            <person name="Meijer H.J."/>
            <person name="Nordberg E.K."/>
            <person name="Maclean D.J."/>
            <person name="Ospina-Giraldo M.D."/>
            <person name="Morris P.F."/>
            <person name="Phuntumart V."/>
            <person name="Putnam N.H."/>
            <person name="Rash S."/>
            <person name="Rose J.K."/>
            <person name="Sakihama Y."/>
            <person name="Salamov A.A."/>
            <person name="Savidor A."/>
            <person name="Scheuring C.F."/>
            <person name="Smith B.M."/>
            <person name="Sobral B.W."/>
            <person name="Terry A."/>
            <person name="Torto-Alalibo T.A."/>
            <person name="Win J."/>
            <person name="Xu Z."/>
            <person name="Zhang H."/>
            <person name="Grigoriev I.V."/>
            <person name="Rokhsar D.S."/>
            <person name="Boore J.L."/>
        </authorList>
    </citation>
    <scope>NUCLEOTIDE SEQUENCE [LARGE SCALE GENOMIC DNA]</scope>
    <source>
        <strain evidence="12 13">P6497</strain>
    </source>
</reference>
<accession>G5AGG7</accession>
<keyword evidence="7" id="KW-0460">Magnesium</keyword>
<dbReference type="Pfam" id="PF22600">
    <property type="entry name" value="MTPAP-like_central"/>
    <property type="match status" value="2"/>
</dbReference>
<keyword evidence="4" id="KW-0963">Cytoplasm</keyword>
<feature type="compositionally biased region" description="Polar residues" evidence="9">
    <location>
        <begin position="1102"/>
        <end position="1111"/>
    </location>
</feature>
<feature type="domain" description="Poly(A) RNA polymerase mitochondrial-like central palm" evidence="11">
    <location>
        <begin position="526"/>
        <end position="591"/>
    </location>
</feature>